<feature type="region of interest" description="Disordered" evidence="1">
    <location>
        <begin position="33"/>
        <end position="53"/>
    </location>
</feature>
<reference evidence="2 3" key="1">
    <citation type="submission" date="2017-09" db="EMBL/GenBank/DDBJ databases">
        <title>Depth-based differentiation of microbial function through sediment-hosted aquifers and enrichment of novel symbionts in the deep terrestrial subsurface.</title>
        <authorList>
            <person name="Probst A.J."/>
            <person name="Ladd B."/>
            <person name="Jarett J.K."/>
            <person name="Geller-Mcgrath D.E."/>
            <person name="Sieber C.M."/>
            <person name="Emerson J.B."/>
            <person name="Anantharaman K."/>
            <person name="Thomas B.C."/>
            <person name="Malmstrom R."/>
            <person name="Stieglmeier M."/>
            <person name="Klingl A."/>
            <person name="Woyke T."/>
            <person name="Ryan C.M."/>
            <person name="Banfield J.F."/>
        </authorList>
    </citation>
    <scope>NUCLEOTIDE SEQUENCE [LARGE SCALE GENOMIC DNA]</scope>
    <source>
        <strain evidence="2">CG11_big_fil_rev_8_21_14_0_20_46_11</strain>
    </source>
</reference>
<name>A0A2H0KE59_9BACT</name>
<organism evidence="2 3">
    <name type="scientific">Candidatus Taylorbacteria bacterium CG11_big_fil_rev_8_21_14_0_20_46_11</name>
    <dbReference type="NCBI Taxonomy" id="1975025"/>
    <lineage>
        <taxon>Bacteria</taxon>
        <taxon>Candidatus Tayloriibacteriota</taxon>
    </lineage>
</organism>
<dbReference type="Proteomes" id="UP000229342">
    <property type="component" value="Unassembled WGS sequence"/>
</dbReference>
<evidence type="ECO:0000256" key="1">
    <source>
        <dbReference type="SAM" id="MobiDB-lite"/>
    </source>
</evidence>
<feature type="non-terminal residue" evidence="2">
    <location>
        <position position="1"/>
    </location>
</feature>
<comment type="caution">
    <text evidence="2">The sequence shown here is derived from an EMBL/GenBank/DDBJ whole genome shotgun (WGS) entry which is preliminary data.</text>
</comment>
<gene>
    <name evidence="2" type="ORF">COV91_01805</name>
</gene>
<evidence type="ECO:0000313" key="2">
    <source>
        <dbReference type="EMBL" id="PIQ68883.1"/>
    </source>
</evidence>
<proteinExistence type="predicted"/>
<accession>A0A2H0KE59</accession>
<dbReference type="AlphaFoldDB" id="A0A2H0KE59"/>
<sequence>RSARKGEKRKKKESEEEKTFILHYAQGFIVAPVRRDSPRGHANKVSKPRGGVGHLRGGITTRVLLVL</sequence>
<dbReference type="EMBL" id="PCVG01000020">
    <property type="protein sequence ID" value="PIQ68883.1"/>
    <property type="molecule type" value="Genomic_DNA"/>
</dbReference>
<protein>
    <submittedName>
        <fullName evidence="2">Uncharacterized protein</fullName>
    </submittedName>
</protein>
<evidence type="ECO:0000313" key="3">
    <source>
        <dbReference type="Proteomes" id="UP000229342"/>
    </source>
</evidence>